<keyword evidence="2" id="KW-0813">Transport</keyword>
<reference evidence="8 9" key="1">
    <citation type="journal article" date="2024" name="J. Plant Pathol.">
        <title>Sequence and assembly of the genome of Seiridium unicorne, isolate CBS 538.82, causal agent of cypress canker disease.</title>
        <authorList>
            <person name="Scali E."/>
            <person name="Rocca G.D."/>
            <person name="Danti R."/>
            <person name="Garbelotto M."/>
            <person name="Barberini S."/>
            <person name="Baroncelli R."/>
            <person name="Emiliani G."/>
        </authorList>
    </citation>
    <scope>NUCLEOTIDE SEQUENCE [LARGE SCALE GENOMIC DNA]</scope>
    <source>
        <strain evidence="8 9">BM-138-508</strain>
    </source>
</reference>
<evidence type="ECO:0000256" key="7">
    <source>
        <dbReference type="SAM" id="Phobius"/>
    </source>
</evidence>
<keyword evidence="6" id="KW-0325">Glycoprotein</keyword>
<feature type="transmembrane region" description="Helical" evidence="7">
    <location>
        <begin position="64"/>
        <end position="86"/>
    </location>
</feature>
<keyword evidence="5 7" id="KW-0472">Membrane</keyword>
<evidence type="ECO:0000256" key="1">
    <source>
        <dbReference type="ARBA" id="ARBA00004141"/>
    </source>
</evidence>
<gene>
    <name evidence="8" type="ORF">SUNI508_11169</name>
</gene>
<keyword evidence="4 7" id="KW-1133">Transmembrane helix</keyword>
<evidence type="ECO:0000256" key="6">
    <source>
        <dbReference type="ARBA" id="ARBA00023180"/>
    </source>
</evidence>
<dbReference type="PANTHER" id="PTHR23501">
    <property type="entry name" value="MAJOR FACILITATOR SUPERFAMILY"/>
    <property type="match status" value="1"/>
</dbReference>
<dbReference type="PANTHER" id="PTHR23501:SF187">
    <property type="entry name" value="MAJOR FACILITATOR SUPERFAMILY (MFS) PROFILE DOMAIN-CONTAINING PROTEIN"/>
    <property type="match status" value="1"/>
</dbReference>
<dbReference type="EMBL" id="JARVKF010000426">
    <property type="protein sequence ID" value="KAK9414459.1"/>
    <property type="molecule type" value="Genomic_DNA"/>
</dbReference>
<comment type="subcellular location">
    <subcellularLocation>
        <location evidence="1">Membrane</location>
        <topology evidence="1">Multi-pass membrane protein</topology>
    </subcellularLocation>
</comment>
<keyword evidence="9" id="KW-1185">Reference proteome</keyword>
<evidence type="ECO:0000256" key="3">
    <source>
        <dbReference type="ARBA" id="ARBA00022692"/>
    </source>
</evidence>
<feature type="transmembrane region" description="Helical" evidence="7">
    <location>
        <begin position="20"/>
        <end position="43"/>
    </location>
</feature>
<organism evidence="8 9">
    <name type="scientific">Seiridium unicorne</name>
    <dbReference type="NCBI Taxonomy" id="138068"/>
    <lineage>
        <taxon>Eukaryota</taxon>
        <taxon>Fungi</taxon>
        <taxon>Dikarya</taxon>
        <taxon>Ascomycota</taxon>
        <taxon>Pezizomycotina</taxon>
        <taxon>Sordariomycetes</taxon>
        <taxon>Xylariomycetidae</taxon>
        <taxon>Amphisphaeriales</taxon>
        <taxon>Sporocadaceae</taxon>
        <taxon>Seiridium</taxon>
    </lineage>
</organism>
<accession>A0ABR2UJ01</accession>
<evidence type="ECO:0000256" key="4">
    <source>
        <dbReference type="ARBA" id="ARBA00022989"/>
    </source>
</evidence>
<dbReference type="Proteomes" id="UP001408356">
    <property type="component" value="Unassembled WGS sequence"/>
</dbReference>
<sequence>MEVNVFDAPIAFIVERSKWRWVFCINLPINGISMILLLLFLRVKYDRTTTLMARMKRMDYLDNSMLISAFTSVLIVVSYGGARYALV</sequence>
<evidence type="ECO:0000256" key="5">
    <source>
        <dbReference type="ARBA" id="ARBA00023136"/>
    </source>
</evidence>
<evidence type="ECO:0000313" key="9">
    <source>
        <dbReference type="Proteomes" id="UP001408356"/>
    </source>
</evidence>
<keyword evidence="3 7" id="KW-0812">Transmembrane</keyword>
<evidence type="ECO:0000256" key="2">
    <source>
        <dbReference type="ARBA" id="ARBA00022448"/>
    </source>
</evidence>
<protein>
    <submittedName>
        <fullName evidence="8">Major facilitator superfamily domain-containing protein</fullName>
    </submittedName>
</protein>
<proteinExistence type="predicted"/>
<evidence type="ECO:0000313" key="8">
    <source>
        <dbReference type="EMBL" id="KAK9414459.1"/>
    </source>
</evidence>
<comment type="caution">
    <text evidence="8">The sequence shown here is derived from an EMBL/GenBank/DDBJ whole genome shotgun (WGS) entry which is preliminary data.</text>
</comment>
<name>A0ABR2UJ01_9PEZI</name>